<protein>
    <submittedName>
        <fullName evidence="3">N-acetyltransferase 6</fullName>
    </submittedName>
</protein>
<dbReference type="Gene3D" id="3.40.630.30">
    <property type="match status" value="1"/>
</dbReference>
<dbReference type="InterPro" id="IPR000182">
    <property type="entry name" value="GNAT_dom"/>
</dbReference>
<feature type="compositionally biased region" description="Polar residues" evidence="1">
    <location>
        <begin position="263"/>
        <end position="272"/>
    </location>
</feature>
<keyword evidence="4" id="KW-1185">Reference proteome</keyword>
<evidence type="ECO:0000313" key="3">
    <source>
        <dbReference type="EMBL" id="KAF3696658.1"/>
    </source>
</evidence>
<dbReference type="InterPro" id="IPR039840">
    <property type="entry name" value="NAA80"/>
</dbReference>
<evidence type="ECO:0000259" key="2">
    <source>
        <dbReference type="PROSITE" id="PS51186"/>
    </source>
</evidence>
<dbReference type="Pfam" id="PF00583">
    <property type="entry name" value="Acetyltransf_1"/>
    <property type="match status" value="1"/>
</dbReference>
<dbReference type="Proteomes" id="UP000503349">
    <property type="component" value="Chromosome 12"/>
</dbReference>
<dbReference type="InterPro" id="IPR016181">
    <property type="entry name" value="Acyl_CoA_acyltransferase"/>
</dbReference>
<dbReference type="PANTHER" id="PTHR13538:SF4">
    <property type="entry name" value="N-ALPHA-ACETYLTRANSFERASE 80"/>
    <property type="match status" value="1"/>
</dbReference>
<feature type="domain" description="N-acetyltransferase" evidence="2">
    <location>
        <begin position="101"/>
        <end position="246"/>
    </location>
</feature>
<feature type="region of interest" description="Disordered" evidence="1">
    <location>
        <begin position="252"/>
        <end position="369"/>
    </location>
</feature>
<sequence>MKLCDYRRRSMNRNRERRGGEWGSGVCAPFCTLLFLFKSSETITWTNSKPLTGEKQNVDLQSISTSDCQYVDKVHDISTFDGENKEKLHTDAEQPDKIYAVPIHRRPDLLVPCADLVNSEWQRSQAARVHSLQKSSPEFPVSLVLLQGHKEKEKLLGHVRMSLVVGHSSSLFIESVVVPKVQRGKGYGRILMKEAERYAKSRGYKRLCLTTHDKQHFYAHLGYVLSMPVQNAGSMTAFVPMEMLLKFSRMQSEGASMQRRTKMNSQIPQGNRDSGGASVVGSPQPSSLPFPPPPPPPPLPPPSSTSIQLPPPLPPPSSTSIQLPPPLPPPSSTSIQLPPPLPSPSSTSIQLPPPPPFSPSPPNPLPPLAGQLVIQTLTITPYRDAKGVPIFWMHKDI</sequence>
<dbReference type="CDD" id="cd04301">
    <property type="entry name" value="NAT_SF"/>
    <property type="match status" value="1"/>
</dbReference>
<organism evidence="3 4">
    <name type="scientific">Channa argus</name>
    <name type="common">Northern snakehead</name>
    <name type="synonym">Ophicephalus argus</name>
    <dbReference type="NCBI Taxonomy" id="215402"/>
    <lineage>
        <taxon>Eukaryota</taxon>
        <taxon>Metazoa</taxon>
        <taxon>Chordata</taxon>
        <taxon>Craniata</taxon>
        <taxon>Vertebrata</taxon>
        <taxon>Euteleostomi</taxon>
        <taxon>Actinopterygii</taxon>
        <taxon>Neopterygii</taxon>
        <taxon>Teleostei</taxon>
        <taxon>Neoteleostei</taxon>
        <taxon>Acanthomorphata</taxon>
        <taxon>Anabantaria</taxon>
        <taxon>Anabantiformes</taxon>
        <taxon>Channoidei</taxon>
        <taxon>Channidae</taxon>
        <taxon>Channa</taxon>
    </lineage>
</organism>
<feature type="compositionally biased region" description="Pro residues" evidence="1">
    <location>
        <begin position="286"/>
        <end position="343"/>
    </location>
</feature>
<feature type="compositionally biased region" description="Pro residues" evidence="1">
    <location>
        <begin position="351"/>
        <end position="367"/>
    </location>
</feature>
<dbReference type="GO" id="GO:1905502">
    <property type="term" value="F:acetyl-CoA binding"/>
    <property type="evidence" value="ECO:0007669"/>
    <property type="project" value="TreeGrafter"/>
</dbReference>
<evidence type="ECO:0000313" key="4">
    <source>
        <dbReference type="Proteomes" id="UP000503349"/>
    </source>
</evidence>
<dbReference type="AlphaFoldDB" id="A0A6G1Q318"/>
<dbReference type="GO" id="GO:0008080">
    <property type="term" value="F:N-acetyltransferase activity"/>
    <property type="evidence" value="ECO:0007669"/>
    <property type="project" value="InterPro"/>
</dbReference>
<dbReference type="GO" id="GO:0005737">
    <property type="term" value="C:cytoplasm"/>
    <property type="evidence" value="ECO:0007669"/>
    <property type="project" value="TreeGrafter"/>
</dbReference>
<accession>A0A6G1Q318</accession>
<name>A0A6G1Q318_CHAAH</name>
<dbReference type="PROSITE" id="PS51186">
    <property type="entry name" value="GNAT"/>
    <property type="match status" value="1"/>
</dbReference>
<evidence type="ECO:0000256" key="1">
    <source>
        <dbReference type="SAM" id="MobiDB-lite"/>
    </source>
</evidence>
<dbReference type="EMBL" id="CM015723">
    <property type="protein sequence ID" value="KAF3696658.1"/>
    <property type="molecule type" value="Genomic_DNA"/>
</dbReference>
<dbReference type="SUPFAM" id="SSF55729">
    <property type="entry name" value="Acyl-CoA N-acyltransferases (Nat)"/>
    <property type="match status" value="1"/>
</dbReference>
<reference evidence="4" key="2">
    <citation type="submission" date="2019-02" db="EMBL/GenBank/DDBJ databases">
        <title>Opniocepnalus argus Var Kimnra genome.</title>
        <authorList>
            <person name="Zhou C."/>
            <person name="Xiao S."/>
        </authorList>
    </citation>
    <scope>NUCLEOTIDE SEQUENCE [LARGE SCALE GENOMIC DNA]</scope>
</reference>
<reference evidence="3 4" key="1">
    <citation type="submission" date="2019-02" db="EMBL/GenBank/DDBJ databases">
        <title>Opniocepnalus argus genome.</title>
        <authorList>
            <person name="Zhou C."/>
            <person name="Xiao S."/>
        </authorList>
    </citation>
    <scope>NUCLEOTIDE SEQUENCE [LARGE SCALE GENOMIC DNA]</scope>
    <source>
        <strain evidence="3">OARG1902GOOAL</strain>
        <tissue evidence="3">Muscle</tissue>
    </source>
</reference>
<dbReference type="PANTHER" id="PTHR13538">
    <property type="entry name" value="N-ACETYLTRANSFERASE 6"/>
    <property type="match status" value="1"/>
</dbReference>
<gene>
    <name evidence="3" type="ORF">EXN66_Car012336</name>
</gene>
<proteinExistence type="predicted"/>
<keyword evidence="3" id="KW-0808">Transferase</keyword>